<dbReference type="PANTHER" id="PTHR45138">
    <property type="entry name" value="REGULATORY COMPONENTS OF SENSORY TRANSDUCTION SYSTEM"/>
    <property type="match status" value="1"/>
</dbReference>
<comment type="caution">
    <text evidence="5">The sequence shown here is derived from an EMBL/GenBank/DDBJ whole genome shotgun (WGS) entry which is preliminary data.</text>
</comment>
<dbReference type="CDD" id="cd01949">
    <property type="entry name" value="GGDEF"/>
    <property type="match status" value="1"/>
</dbReference>
<dbReference type="InterPro" id="IPR054327">
    <property type="entry name" value="His-kinase-like_sensor"/>
</dbReference>
<dbReference type="CDD" id="cd12915">
    <property type="entry name" value="PDC2_DGC_like"/>
    <property type="match status" value="1"/>
</dbReference>
<dbReference type="RefSeq" id="WP_162501318.1">
    <property type="nucleotide sequence ID" value="NZ_BPQH01000014.1"/>
</dbReference>
<sequence>MHSHVGRRGLLTPRILAALSITVILALSAASAVMVLQMRQSAWDQVGRTSQNLLEVIERAIDRNIELYDLSLQAVVEGLQNPEVEGISPTLRQLILFDRSATAQGLGSILALDAEGNVFVDSASLIPRRLRLDDRDFFRIHKERADVGLYIGQPTTTQKDGRLLIPFSRRLAYADGTFAGVIVGAMDVSYFDALLRRLSIDTSGSVALFRTDGVMLARNPSNLKTIGQNISGSAHFHHYLEAAAGHFVATAKVDNVERFYTFMHVGTRPLIINVNISTEAIRAIWQPKAIGISGVVFVLCAGMIALTLLLQRELERRVEAERAALEANGELARLAATDGLTGLPNRRHFDATFERLRSQAERSGETLSLLLIDADRFKRYNDTYGHLAGDEVLKTIGRCLKQQVNGPDEAACRIGGEEFGFLLLGTHGREVAFRAERIRQAVARMQIPHSGQDGGLVTVSIGVACITRDTGMALSQCFAAADAALYEAKRRGRNRVVMQASPDEAAASSVGVA</sequence>
<keyword evidence="3" id="KW-0812">Transmembrane</keyword>
<comment type="catalytic activity">
    <reaction evidence="2">
        <text>2 GTP = 3',3'-c-di-GMP + 2 diphosphate</text>
        <dbReference type="Rhea" id="RHEA:24898"/>
        <dbReference type="ChEBI" id="CHEBI:33019"/>
        <dbReference type="ChEBI" id="CHEBI:37565"/>
        <dbReference type="ChEBI" id="CHEBI:58805"/>
        <dbReference type="EC" id="2.7.7.65"/>
    </reaction>
</comment>
<dbReference type="PROSITE" id="PS50887">
    <property type="entry name" value="GGDEF"/>
    <property type="match status" value="1"/>
</dbReference>
<organism evidence="5 6">
    <name type="scientific">Methylobacterium crusticola</name>
    <dbReference type="NCBI Taxonomy" id="1697972"/>
    <lineage>
        <taxon>Bacteria</taxon>
        <taxon>Pseudomonadati</taxon>
        <taxon>Pseudomonadota</taxon>
        <taxon>Alphaproteobacteria</taxon>
        <taxon>Hyphomicrobiales</taxon>
        <taxon>Methylobacteriaceae</taxon>
        <taxon>Methylobacterium</taxon>
    </lineage>
</organism>
<dbReference type="EMBL" id="BPQH01000014">
    <property type="protein sequence ID" value="GJD51561.1"/>
    <property type="molecule type" value="Genomic_DNA"/>
</dbReference>
<evidence type="ECO:0000313" key="5">
    <source>
        <dbReference type="EMBL" id="GJD51561.1"/>
    </source>
</evidence>
<evidence type="ECO:0000256" key="2">
    <source>
        <dbReference type="ARBA" id="ARBA00034247"/>
    </source>
</evidence>
<keyword evidence="6" id="KW-1185">Reference proteome</keyword>
<dbReference type="InterPro" id="IPR029787">
    <property type="entry name" value="Nucleotide_cyclase"/>
</dbReference>
<proteinExistence type="predicted"/>
<dbReference type="EC" id="2.7.7.65" evidence="1"/>
<dbReference type="SUPFAM" id="SSF55073">
    <property type="entry name" value="Nucleotide cyclase"/>
    <property type="match status" value="1"/>
</dbReference>
<dbReference type="SMART" id="SM00267">
    <property type="entry name" value="GGDEF"/>
    <property type="match status" value="1"/>
</dbReference>
<evidence type="ECO:0000256" key="3">
    <source>
        <dbReference type="SAM" id="Phobius"/>
    </source>
</evidence>
<gene>
    <name evidence="5" type="ORF">OPKNFCMD_4316</name>
</gene>
<keyword evidence="3" id="KW-1133">Transmembrane helix</keyword>
<dbReference type="Proteomes" id="UP001055167">
    <property type="component" value="Unassembled WGS sequence"/>
</dbReference>
<dbReference type="CDD" id="cd12914">
    <property type="entry name" value="PDC1_DGC_like"/>
    <property type="match status" value="1"/>
</dbReference>
<reference evidence="5" key="2">
    <citation type="submission" date="2021-08" db="EMBL/GenBank/DDBJ databases">
        <authorList>
            <person name="Tani A."/>
            <person name="Ola A."/>
            <person name="Ogura Y."/>
            <person name="Katsura K."/>
            <person name="Hayashi T."/>
        </authorList>
    </citation>
    <scope>NUCLEOTIDE SEQUENCE</scope>
    <source>
        <strain evidence="5">KCTC 52305</strain>
    </source>
</reference>
<protein>
    <recommendedName>
        <fullName evidence="1">diguanylate cyclase</fullName>
        <ecNumber evidence="1">2.7.7.65</ecNumber>
    </recommendedName>
</protein>
<dbReference type="Pfam" id="PF00990">
    <property type="entry name" value="GGDEF"/>
    <property type="match status" value="1"/>
</dbReference>
<evidence type="ECO:0000313" key="6">
    <source>
        <dbReference type="Proteomes" id="UP001055167"/>
    </source>
</evidence>
<dbReference type="NCBIfam" id="TIGR00254">
    <property type="entry name" value="GGDEF"/>
    <property type="match status" value="1"/>
</dbReference>
<keyword evidence="3" id="KW-0472">Membrane</keyword>
<evidence type="ECO:0000256" key="1">
    <source>
        <dbReference type="ARBA" id="ARBA00012528"/>
    </source>
</evidence>
<dbReference type="InterPro" id="IPR043128">
    <property type="entry name" value="Rev_trsase/Diguanyl_cyclase"/>
</dbReference>
<name>A0ABQ4R3Z8_9HYPH</name>
<accession>A0ABQ4R3Z8</accession>
<dbReference type="PANTHER" id="PTHR45138:SF9">
    <property type="entry name" value="DIGUANYLATE CYCLASE DGCM-RELATED"/>
    <property type="match status" value="1"/>
</dbReference>
<dbReference type="Gene3D" id="3.30.450.20">
    <property type="entry name" value="PAS domain"/>
    <property type="match status" value="2"/>
</dbReference>
<dbReference type="Gene3D" id="3.30.70.270">
    <property type="match status" value="1"/>
</dbReference>
<feature type="transmembrane region" description="Helical" evidence="3">
    <location>
        <begin position="289"/>
        <end position="310"/>
    </location>
</feature>
<dbReference type="Pfam" id="PF22588">
    <property type="entry name" value="dCache_1_like"/>
    <property type="match status" value="1"/>
</dbReference>
<dbReference type="InterPro" id="IPR000160">
    <property type="entry name" value="GGDEF_dom"/>
</dbReference>
<feature type="domain" description="GGDEF" evidence="4">
    <location>
        <begin position="365"/>
        <end position="501"/>
    </location>
</feature>
<reference evidence="5" key="1">
    <citation type="journal article" date="2021" name="Front. Microbiol.">
        <title>Comprehensive Comparative Genomics and Phenotyping of Methylobacterium Species.</title>
        <authorList>
            <person name="Alessa O."/>
            <person name="Ogura Y."/>
            <person name="Fujitani Y."/>
            <person name="Takami H."/>
            <person name="Hayashi T."/>
            <person name="Sahin N."/>
            <person name="Tani A."/>
        </authorList>
    </citation>
    <scope>NUCLEOTIDE SEQUENCE</scope>
    <source>
        <strain evidence="5">KCTC 52305</strain>
    </source>
</reference>
<dbReference type="InterPro" id="IPR050469">
    <property type="entry name" value="Diguanylate_Cyclase"/>
</dbReference>
<evidence type="ECO:0000259" key="4">
    <source>
        <dbReference type="PROSITE" id="PS50887"/>
    </source>
</evidence>